<dbReference type="SUPFAM" id="SSF46689">
    <property type="entry name" value="Homeodomain-like"/>
    <property type="match status" value="1"/>
</dbReference>
<comment type="caution">
    <text evidence="6">The sequence shown here is derived from an EMBL/GenBank/DDBJ whole genome shotgun (WGS) entry which is preliminary data.</text>
</comment>
<evidence type="ECO:0000259" key="4">
    <source>
        <dbReference type="Pfam" id="PF00440"/>
    </source>
</evidence>
<dbReference type="SUPFAM" id="SSF48498">
    <property type="entry name" value="Tetracyclin repressor-like, C-terminal domain"/>
    <property type="match status" value="1"/>
</dbReference>
<feature type="domain" description="HTH tetR-type" evidence="4">
    <location>
        <begin position="18"/>
        <end position="65"/>
    </location>
</feature>
<dbReference type="InterPro" id="IPR050109">
    <property type="entry name" value="HTH-type_TetR-like_transc_reg"/>
</dbReference>
<reference evidence="6 7" key="1">
    <citation type="submission" date="2018-05" db="EMBL/GenBank/DDBJ databases">
        <title>Genomic Encyclopedia of Type Strains, Phase IV (KMG-IV): sequencing the most valuable type-strain genomes for metagenomic binning, comparative biology and taxonomic classification.</title>
        <authorList>
            <person name="Goeker M."/>
        </authorList>
    </citation>
    <scope>NUCLEOTIDE SEQUENCE [LARGE SCALE GENOMIC DNA]</scope>
    <source>
        <strain evidence="6 7">DSM 44717</strain>
    </source>
</reference>
<accession>A0A317NA11</accession>
<dbReference type="GO" id="GO:0003700">
    <property type="term" value="F:DNA-binding transcription factor activity"/>
    <property type="evidence" value="ECO:0007669"/>
    <property type="project" value="TreeGrafter"/>
</dbReference>
<dbReference type="GO" id="GO:0000976">
    <property type="term" value="F:transcription cis-regulatory region binding"/>
    <property type="evidence" value="ECO:0007669"/>
    <property type="project" value="TreeGrafter"/>
</dbReference>
<dbReference type="InterPro" id="IPR009057">
    <property type="entry name" value="Homeodomain-like_sf"/>
</dbReference>
<protein>
    <submittedName>
        <fullName evidence="6">TetR family transcriptional regulator</fullName>
    </submittedName>
</protein>
<keyword evidence="3" id="KW-0804">Transcription</keyword>
<keyword evidence="2" id="KW-0238">DNA-binding</keyword>
<evidence type="ECO:0000256" key="2">
    <source>
        <dbReference type="ARBA" id="ARBA00023125"/>
    </source>
</evidence>
<dbReference type="Proteomes" id="UP000246410">
    <property type="component" value="Unassembled WGS sequence"/>
</dbReference>
<feature type="domain" description="HTH-type transcriptional repressor KstR2 C-terminal" evidence="5">
    <location>
        <begin position="84"/>
        <end position="167"/>
    </location>
</feature>
<evidence type="ECO:0000313" key="6">
    <source>
        <dbReference type="EMBL" id="PWV71753.1"/>
    </source>
</evidence>
<dbReference type="AlphaFoldDB" id="A0A317NA11"/>
<dbReference type="InterPro" id="IPR001647">
    <property type="entry name" value="HTH_TetR"/>
</dbReference>
<dbReference type="Pfam" id="PF17932">
    <property type="entry name" value="TetR_C_24"/>
    <property type="match status" value="1"/>
</dbReference>
<keyword evidence="7" id="KW-1185">Reference proteome</keyword>
<dbReference type="PANTHER" id="PTHR30055:SF234">
    <property type="entry name" value="HTH-TYPE TRANSCRIPTIONAL REGULATOR BETI"/>
    <property type="match status" value="1"/>
</dbReference>
<organism evidence="6 7">
    <name type="scientific">Nocardia neocaledoniensis</name>
    <dbReference type="NCBI Taxonomy" id="236511"/>
    <lineage>
        <taxon>Bacteria</taxon>
        <taxon>Bacillati</taxon>
        <taxon>Actinomycetota</taxon>
        <taxon>Actinomycetes</taxon>
        <taxon>Mycobacteriales</taxon>
        <taxon>Nocardiaceae</taxon>
        <taxon>Nocardia</taxon>
    </lineage>
</organism>
<name>A0A317NA11_9NOCA</name>
<gene>
    <name evidence="6" type="ORF">DFR69_110237</name>
</gene>
<keyword evidence="1" id="KW-0805">Transcription regulation</keyword>
<dbReference type="PANTHER" id="PTHR30055">
    <property type="entry name" value="HTH-TYPE TRANSCRIPTIONAL REGULATOR RUTR"/>
    <property type="match status" value="1"/>
</dbReference>
<evidence type="ECO:0000313" key="7">
    <source>
        <dbReference type="Proteomes" id="UP000246410"/>
    </source>
</evidence>
<dbReference type="EMBL" id="QGTL01000010">
    <property type="protein sequence ID" value="PWV71753.1"/>
    <property type="molecule type" value="Genomic_DNA"/>
</dbReference>
<dbReference type="InterPro" id="IPR041490">
    <property type="entry name" value="KstR2_TetR_C"/>
</dbReference>
<dbReference type="InterPro" id="IPR036271">
    <property type="entry name" value="Tet_transcr_reg_TetR-rel_C_sf"/>
</dbReference>
<evidence type="ECO:0000259" key="5">
    <source>
        <dbReference type="Pfam" id="PF17932"/>
    </source>
</evidence>
<dbReference type="Gene3D" id="1.10.357.10">
    <property type="entry name" value="Tetracycline Repressor, domain 2"/>
    <property type="match status" value="1"/>
</dbReference>
<evidence type="ECO:0000256" key="1">
    <source>
        <dbReference type="ARBA" id="ARBA00023015"/>
    </source>
</evidence>
<proteinExistence type="predicted"/>
<evidence type="ECO:0000256" key="3">
    <source>
        <dbReference type="ARBA" id="ARBA00023163"/>
    </source>
</evidence>
<sequence>MRKRTVPTAIERARRAQIVRAAIDTIAENGYARASFSAIAAAAGLSSTGLISYHFASKQNLMTEVLGTIMADFTTFVAARTDHGTPAERLAAFVTANCAFIREHRNHLVTMLQLQTVAADPETRDRQADSDRAKLADLLAEGQRAGDFRAFDPDLMAGFILSLRNGVILRAAARPDFDLSACATELLATIQLATAAPRDAAS</sequence>
<dbReference type="Pfam" id="PF00440">
    <property type="entry name" value="TetR_N"/>
    <property type="match status" value="1"/>
</dbReference>